<name>A0A1G2CVL9_9BACT</name>
<dbReference type="AlphaFoldDB" id="A0A1G2CVL9"/>
<dbReference type="EMBL" id="MHLI01000021">
    <property type="protein sequence ID" value="OGZ04770.1"/>
    <property type="molecule type" value="Genomic_DNA"/>
</dbReference>
<sequence>MLWKDVHYIKEILVSDENTFQSVTKRLFQQHLLREDETNAYCRQEDIAKHFRKIVEECVKKQGELFVSEVEIITEPLSPLAEKTIAQIAKRHGYHAECTNRNHQLEYLGSDGGGHYSTDYYHYLHYGRILVTLA</sequence>
<accession>A0A1G2CVL9</accession>
<gene>
    <name evidence="1" type="ORF">A2845_06235</name>
</gene>
<dbReference type="Proteomes" id="UP000177122">
    <property type="component" value="Unassembled WGS sequence"/>
</dbReference>
<reference evidence="1 2" key="1">
    <citation type="journal article" date="2016" name="Nat. Commun.">
        <title>Thousands of microbial genomes shed light on interconnected biogeochemical processes in an aquifer system.</title>
        <authorList>
            <person name="Anantharaman K."/>
            <person name="Brown C.T."/>
            <person name="Hug L.A."/>
            <person name="Sharon I."/>
            <person name="Castelle C.J."/>
            <person name="Probst A.J."/>
            <person name="Thomas B.C."/>
            <person name="Singh A."/>
            <person name="Wilkins M.J."/>
            <person name="Karaoz U."/>
            <person name="Brodie E.L."/>
            <person name="Williams K.H."/>
            <person name="Hubbard S.S."/>
            <person name="Banfield J.F."/>
        </authorList>
    </citation>
    <scope>NUCLEOTIDE SEQUENCE [LARGE SCALE GENOMIC DNA]</scope>
</reference>
<proteinExistence type="predicted"/>
<evidence type="ECO:0000313" key="1">
    <source>
        <dbReference type="EMBL" id="OGZ04770.1"/>
    </source>
</evidence>
<comment type="caution">
    <text evidence="1">The sequence shown here is derived from an EMBL/GenBank/DDBJ whole genome shotgun (WGS) entry which is preliminary data.</text>
</comment>
<evidence type="ECO:0000313" key="2">
    <source>
        <dbReference type="Proteomes" id="UP000177122"/>
    </source>
</evidence>
<protein>
    <submittedName>
        <fullName evidence="1">Uncharacterized protein</fullName>
    </submittedName>
</protein>
<organism evidence="1 2">
    <name type="scientific">Candidatus Lloydbacteria bacterium RIFCSPHIGHO2_01_FULL_49_22</name>
    <dbReference type="NCBI Taxonomy" id="1798658"/>
    <lineage>
        <taxon>Bacteria</taxon>
        <taxon>Candidatus Lloydiibacteriota</taxon>
    </lineage>
</organism>